<dbReference type="CDD" id="cd03784">
    <property type="entry name" value="GT1_Gtf-like"/>
    <property type="match status" value="1"/>
</dbReference>
<feature type="domain" description="Erythromycin biosynthesis protein CIII-like C-terminal" evidence="6">
    <location>
        <begin position="404"/>
        <end position="491"/>
    </location>
</feature>
<dbReference type="GO" id="GO:0005975">
    <property type="term" value="P:carbohydrate metabolic process"/>
    <property type="evidence" value="ECO:0007669"/>
    <property type="project" value="InterPro"/>
</dbReference>
<keyword evidence="2" id="KW-0808">Transferase</keyword>
<sequence>MYSKDAETAHHDQPDDQPPPPYEEIPPNLSEAQGISVNDDGRVVVDASSRLCRSLSKLLPNVVRQRVSPPHYSEGVPTYKFPLNIVIQIVGSRGDVQPFVALGAELQTMGHRVRIATHNVFEQFILDAGLEFYPIGGDPADLMSYMVKNPRLIPSLDSVREGDIQKKQLMMAEILHGCWQLCLMPDPITNAPFVANAIIANPPSFAHVHCAQALGIPLHLMFTMPWSPTTAFPHPLANLKNIPADQAWLNRVSYGVVDWLSWQGLGGVINDWRKHELELQPISLTEGPFILTKLNIPYTYCWSPGLVPKPKDWPHNFDVCGFFFRDPPNYQPPAEIAEFLNAGPPPVYFGFGSIVLEDPAEITKTILRTVQETGVRAIISRGWSKLGGVGSGELNRSDVLFIGDCPHEWLFERVSAVVHHGGAGTTACGLRNGKPTIIVPFFGDQPFWGEMVSTAGAGPDPIPYKQLNVNALAHAVRFCLTPEAVRSAQGIAAQMQKEKGVKTAVESFHRNLPKGLVECDLLPEFPAVWRYRLGEKRFRLSKVAAEILVERNFVDVKRLKPYQPNPIIIENTRWDPVTGISSAGMGFTFDMLKASGDIFYKPYKAYQDGRTVPDPSPGCSENTAPQLLSPGGSGSSIRNSRSMNDLTASREAEPKKKGRRTAMAAASTHASGKLLGKFASGFMVDLPLAAAEGFRVLPGLYGEKVPEYGKVTDWKSGAVAGAKSFGVSMGGAVTDVIYQPYKGARDGGVAGFAGGLFKGTFGVLGKMAHGTVGLVAYPSQGIKQSIYSAFHKSTRNLILAALHLEGEDAVRKERLGGVEDQKVIEKFMAMAKSEFDGDSRYR</sequence>
<evidence type="ECO:0000259" key="5">
    <source>
        <dbReference type="Pfam" id="PF03033"/>
    </source>
</evidence>
<dbReference type="GO" id="GO:0006629">
    <property type="term" value="P:lipid metabolic process"/>
    <property type="evidence" value="ECO:0007669"/>
    <property type="project" value="UniProtKB-KW"/>
</dbReference>
<dbReference type="GO" id="GO:0016906">
    <property type="term" value="F:sterol 3-beta-glucosyltransferase activity"/>
    <property type="evidence" value="ECO:0007669"/>
    <property type="project" value="UniProtKB-ARBA"/>
</dbReference>
<dbReference type="AlphaFoldDB" id="A0A101MH24"/>
<dbReference type="PANTHER" id="PTHR48050">
    <property type="entry name" value="STEROL 3-BETA-GLUCOSYLTRANSFERASE"/>
    <property type="match status" value="1"/>
</dbReference>
<dbReference type="FunFam" id="3.40.50.2000:FF:000100">
    <property type="entry name" value="Glycosyltransferase family 1 protein"/>
    <property type="match status" value="1"/>
</dbReference>
<reference evidence="7 8" key="1">
    <citation type="submission" date="2015-10" db="EMBL/GenBank/DDBJ databases">
        <title>Genome sequencing of Penicillium freii.</title>
        <authorList>
            <person name="Nguyen H.D."/>
            <person name="Visagie C.M."/>
            <person name="Seifert K.A."/>
        </authorList>
    </citation>
    <scope>NUCLEOTIDE SEQUENCE [LARGE SCALE GENOMIC DNA]</scope>
    <source>
        <strain evidence="7 8">DAOM 242723</strain>
    </source>
</reference>
<evidence type="ECO:0000256" key="2">
    <source>
        <dbReference type="ARBA" id="ARBA00022679"/>
    </source>
</evidence>
<evidence type="ECO:0000256" key="3">
    <source>
        <dbReference type="ARBA" id="ARBA00023098"/>
    </source>
</evidence>
<comment type="caution">
    <text evidence="7">The sequence shown here is derived from an EMBL/GenBank/DDBJ whole genome shotgun (WGS) entry which is preliminary data.</text>
</comment>
<evidence type="ECO:0000259" key="6">
    <source>
        <dbReference type="Pfam" id="PF06722"/>
    </source>
</evidence>
<dbReference type="STRING" id="48697.A0A101MH24"/>
<organism evidence="7 8">
    <name type="scientific">Penicillium freii</name>
    <dbReference type="NCBI Taxonomy" id="48697"/>
    <lineage>
        <taxon>Eukaryota</taxon>
        <taxon>Fungi</taxon>
        <taxon>Dikarya</taxon>
        <taxon>Ascomycota</taxon>
        <taxon>Pezizomycotina</taxon>
        <taxon>Eurotiomycetes</taxon>
        <taxon>Eurotiomycetidae</taxon>
        <taxon>Eurotiales</taxon>
        <taxon>Aspergillaceae</taxon>
        <taxon>Penicillium</taxon>
    </lineage>
</organism>
<evidence type="ECO:0000313" key="7">
    <source>
        <dbReference type="EMBL" id="KUM60422.1"/>
    </source>
</evidence>
<keyword evidence="3" id="KW-0443">Lipid metabolism</keyword>
<dbReference type="InterPro" id="IPR050426">
    <property type="entry name" value="Glycosyltransferase_28"/>
</dbReference>
<dbReference type="InterPro" id="IPR004276">
    <property type="entry name" value="GlycoTrans_28_N"/>
</dbReference>
<feature type="domain" description="Glycosyltransferase family 28 N-terminal" evidence="5">
    <location>
        <begin position="85"/>
        <end position="233"/>
    </location>
</feature>
<dbReference type="Gene3D" id="3.40.50.2000">
    <property type="entry name" value="Glycogen Phosphorylase B"/>
    <property type="match status" value="2"/>
</dbReference>
<name>A0A101MH24_PENFR</name>
<dbReference type="EMBL" id="LLXE01000175">
    <property type="protein sequence ID" value="KUM60422.1"/>
    <property type="molecule type" value="Genomic_DNA"/>
</dbReference>
<dbReference type="Proteomes" id="UP000055045">
    <property type="component" value="Unassembled WGS sequence"/>
</dbReference>
<gene>
    <name evidence="7" type="ORF">ACN42_g6709</name>
</gene>
<dbReference type="GO" id="GO:0012505">
    <property type="term" value="C:endomembrane system"/>
    <property type="evidence" value="ECO:0007669"/>
    <property type="project" value="UniProtKB-SubCell"/>
</dbReference>
<dbReference type="InterPro" id="IPR002213">
    <property type="entry name" value="UDP_glucos_trans"/>
</dbReference>
<comment type="subcellular location">
    <subcellularLocation>
        <location evidence="1">Endomembrane system</location>
        <topology evidence="1">Peripheral membrane protein</topology>
    </subcellularLocation>
</comment>
<evidence type="ECO:0000256" key="1">
    <source>
        <dbReference type="ARBA" id="ARBA00004184"/>
    </source>
</evidence>
<dbReference type="Pfam" id="PF06722">
    <property type="entry name" value="EryCIII-like_C"/>
    <property type="match status" value="1"/>
</dbReference>
<evidence type="ECO:0000256" key="4">
    <source>
        <dbReference type="SAM" id="MobiDB-lite"/>
    </source>
</evidence>
<dbReference type="OrthoDB" id="5835829at2759"/>
<feature type="compositionally biased region" description="Basic and acidic residues" evidence="4">
    <location>
        <begin position="1"/>
        <end position="14"/>
    </location>
</feature>
<dbReference type="Pfam" id="PF03033">
    <property type="entry name" value="Glyco_transf_28"/>
    <property type="match status" value="1"/>
</dbReference>
<dbReference type="FunFam" id="3.40.50.2000:FF:000009">
    <property type="entry name" value="Sterol 3-beta-glucosyltransferase UGT80A2"/>
    <property type="match status" value="1"/>
</dbReference>
<proteinExistence type="predicted"/>
<protein>
    <submittedName>
        <fullName evidence="7">Uncharacterized protein</fullName>
    </submittedName>
</protein>
<dbReference type="PANTHER" id="PTHR48050:SF27">
    <property type="entry name" value="GLUCOSYLTRANSFERASE, PUTATIVE (AFU_ORTHOLOGUE AFUA_7G04880)-RELATED"/>
    <property type="match status" value="1"/>
</dbReference>
<keyword evidence="8" id="KW-1185">Reference proteome</keyword>
<dbReference type="InterPro" id="IPR010610">
    <property type="entry name" value="EryCIII-like_C"/>
</dbReference>
<feature type="region of interest" description="Disordered" evidence="4">
    <location>
        <begin position="611"/>
        <end position="663"/>
    </location>
</feature>
<evidence type="ECO:0000313" key="8">
    <source>
        <dbReference type="Proteomes" id="UP000055045"/>
    </source>
</evidence>
<feature type="region of interest" description="Disordered" evidence="4">
    <location>
        <begin position="1"/>
        <end position="33"/>
    </location>
</feature>
<accession>A0A101MH24</accession>
<dbReference type="SUPFAM" id="SSF53756">
    <property type="entry name" value="UDP-Glycosyltransferase/glycogen phosphorylase"/>
    <property type="match status" value="1"/>
</dbReference>